<keyword evidence="1" id="KW-1133">Transmembrane helix</keyword>
<evidence type="ECO:0000313" key="3">
    <source>
        <dbReference type="EMBL" id="KAK2083977.1"/>
    </source>
</evidence>
<dbReference type="InterPro" id="IPR032630">
    <property type="entry name" value="P_typ_ATPase_c"/>
</dbReference>
<keyword evidence="1" id="KW-0472">Membrane</keyword>
<gene>
    <name evidence="3" type="primary">ATP11C_3</name>
    <name evidence="3" type="ORF">P7K49_039213</name>
</gene>
<dbReference type="Pfam" id="PF16212">
    <property type="entry name" value="PhoLip_ATPase_C"/>
    <property type="match status" value="1"/>
</dbReference>
<evidence type="ECO:0000259" key="2">
    <source>
        <dbReference type="Pfam" id="PF16212"/>
    </source>
</evidence>
<proteinExistence type="predicted"/>
<protein>
    <submittedName>
        <fullName evidence="3">Phospholipid-transporting ATPase IG</fullName>
    </submittedName>
</protein>
<evidence type="ECO:0000313" key="4">
    <source>
        <dbReference type="Proteomes" id="UP001266305"/>
    </source>
</evidence>
<keyword evidence="4" id="KW-1185">Reference proteome</keyword>
<reference evidence="3 4" key="1">
    <citation type="submission" date="2023-05" db="EMBL/GenBank/DDBJ databases">
        <title>B98-5 Cell Line De Novo Hybrid Assembly: An Optical Mapping Approach.</title>
        <authorList>
            <person name="Kananen K."/>
            <person name="Auerbach J.A."/>
            <person name="Kautto E."/>
            <person name="Blachly J.S."/>
        </authorList>
    </citation>
    <scope>NUCLEOTIDE SEQUENCE [LARGE SCALE GENOMIC DNA]</scope>
    <source>
        <strain evidence="3">B95-8</strain>
        <tissue evidence="3">Cell line</tissue>
    </source>
</reference>
<dbReference type="Proteomes" id="UP001266305">
    <property type="component" value="Unassembled WGS sequence"/>
</dbReference>
<sequence length="65" mass="7375">MDLALLLVGSIAKYRSYNTHAMSLPLYDAAYLTMYNICFTSLPILAYSLLEQHINVDTLTSDPRF</sequence>
<name>A0ABQ9TIE7_SAGOE</name>
<accession>A0ABQ9TIE7</accession>
<comment type="caution">
    <text evidence="3">The sequence shown here is derived from an EMBL/GenBank/DDBJ whole genome shotgun (WGS) entry which is preliminary data.</text>
</comment>
<dbReference type="EMBL" id="JASSZA010000023">
    <property type="protein sequence ID" value="KAK2083977.1"/>
    <property type="molecule type" value="Genomic_DNA"/>
</dbReference>
<feature type="domain" description="P-type ATPase C-terminal" evidence="2">
    <location>
        <begin position="14"/>
        <end position="64"/>
    </location>
</feature>
<evidence type="ECO:0000256" key="1">
    <source>
        <dbReference type="SAM" id="Phobius"/>
    </source>
</evidence>
<feature type="transmembrane region" description="Helical" evidence="1">
    <location>
        <begin position="31"/>
        <end position="50"/>
    </location>
</feature>
<organism evidence="3 4">
    <name type="scientific">Saguinus oedipus</name>
    <name type="common">Cotton-top tamarin</name>
    <name type="synonym">Oedipomidas oedipus</name>
    <dbReference type="NCBI Taxonomy" id="9490"/>
    <lineage>
        <taxon>Eukaryota</taxon>
        <taxon>Metazoa</taxon>
        <taxon>Chordata</taxon>
        <taxon>Craniata</taxon>
        <taxon>Vertebrata</taxon>
        <taxon>Euteleostomi</taxon>
        <taxon>Mammalia</taxon>
        <taxon>Eutheria</taxon>
        <taxon>Euarchontoglires</taxon>
        <taxon>Primates</taxon>
        <taxon>Haplorrhini</taxon>
        <taxon>Platyrrhini</taxon>
        <taxon>Cebidae</taxon>
        <taxon>Callitrichinae</taxon>
        <taxon>Saguinus</taxon>
    </lineage>
</organism>
<keyword evidence="1" id="KW-0812">Transmembrane</keyword>